<dbReference type="InterPro" id="IPR018253">
    <property type="entry name" value="DnaJ_domain_CS"/>
</dbReference>
<evidence type="ECO:0000313" key="3">
    <source>
        <dbReference type="EMBL" id="EEB14921.1"/>
    </source>
</evidence>
<protein>
    <recommendedName>
        <fullName evidence="2">Chaperone DnaJ C-terminal domain-containing protein</fullName>
    </recommendedName>
</protein>
<dbReference type="InParanoid" id="E0VNG5"/>
<dbReference type="EnsemblMetazoa" id="PHUM334260-RA">
    <property type="protein sequence ID" value="PHUM334260-PA"/>
    <property type="gene ID" value="PHUM334260"/>
</dbReference>
<dbReference type="GO" id="GO:0005829">
    <property type="term" value="C:cytosol"/>
    <property type="evidence" value="ECO:0007669"/>
    <property type="project" value="TreeGrafter"/>
</dbReference>
<dbReference type="KEGG" id="phu:Phum_PHUM334260"/>
<dbReference type="CDD" id="cd10747">
    <property type="entry name" value="DnaJ_C"/>
    <property type="match status" value="1"/>
</dbReference>
<evidence type="ECO:0000256" key="1">
    <source>
        <dbReference type="ARBA" id="ARBA00023186"/>
    </source>
</evidence>
<dbReference type="VEuPathDB" id="VectorBase:PHUM334260"/>
<dbReference type="Gene3D" id="2.60.260.20">
    <property type="entry name" value="Urease metallochaperone UreE, N-terminal domain"/>
    <property type="match status" value="2"/>
</dbReference>
<evidence type="ECO:0000313" key="5">
    <source>
        <dbReference type="Proteomes" id="UP000009046"/>
    </source>
</evidence>
<dbReference type="AlphaFoldDB" id="E0VNG5"/>
<dbReference type="GeneID" id="8239266"/>
<dbReference type="Proteomes" id="UP000009046">
    <property type="component" value="Unassembled WGS sequence"/>
</dbReference>
<reference evidence="3" key="1">
    <citation type="submission" date="2007-04" db="EMBL/GenBank/DDBJ databases">
        <title>Annotation of Pediculus humanus corporis strain USDA.</title>
        <authorList>
            <person name="Kirkness E."/>
            <person name="Hannick L."/>
            <person name="Hass B."/>
            <person name="Bruggner R."/>
            <person name="Lawson D."/>
            <person name="Bidwell S."/>
            <person name="Joardar V."/>
            <person name="Caler E."/>
            <person name="Walenz B."/>
            <person name="Inman J."/>
            <person name="Schobel S."/>
            <person name="Galinsky K."/>
            <person name="Amedeo P."/>
            <person name="Strausberg R."/>
        </authorList>
    </citation>
    <scope>NUCLEOTIDE SEQUENCE</scope>
    <source>
        <strain evidence="3">USDA</strain>
    </source>
</reference>
<dbReference type="InterPro" id="IPR036869">
    <property type="entry name" value="J_dom_sf"/>
</dbReference>
<dbReference type="InterPro" id="IPR051339">
    <property type="entry name" value="DnaJ_subfamily_B"/>
</dbReference>
<dbReference type="PANTHER" id="PTHR24078">
    <property type="entry name" value="DNAJ HOMOLOG SUBFAMILY C MEMBER"/>
    <property type="match status" value="1"/>
</dbReference>
<keyword evidence="1" id="KW-0143">Chaperone</keyword>
<feature type="domain" description="Chaperone DnaJ C-terminal" evidence="2">
    <location>
        <begin position="94"/>
        <end position="252"/>
    </location>
</feature>
<proteinExistence type="predicted"/>
<dbReference type="Pfam" id="PF01556">
    <property type="entry name" value="DnaJ_C"/>
    <property type="match status" value="1"/>
</dbReference>
<dbReference type="InterPro" id="IPR002939">
    <property type="entry name" value="DnaJ_C"/>
</dbReference>
<dbReference type="EMBL" id="AAZO01003888">
    <property type="status" value="NOT_ANNOTATED_CDS"/>
    <property type="molecule type" value="Genomic_DNA"/>
</dbReference>
<name>E0VNG5_PEDHC</name>
<dbReference type="EMBL" id="DS235339">
    <property type="protein sequence ID" value="EEB14921.1"/>
    <property type="molecule type" value="Genomic_DNA"/>
</dbReference>
<dbReference type="SUPFAM" id="SSF46565">
    <property type="entry name" value="Chaperone J-domain"/>
    <property type="match status" value="1"/>
</dbReference>
<dbReference type="HOGENOM" id="CLU_017633_10_2_1"/>
<dbReference type="GO" id="GO:0006457">
    <property type="term" value="P:protein folding"/>
    <property type="evidence" value="ECO:0007669"/>
    <property type="project" value="InterPro"/>
</dbReference>
<dbReference type="FunFam" id="2.60.260.20:FF:000006">
    <property type="entry name" value="DnaJ subfamily B member 13"/>
    <property type="match status" value="1"/>
</dbReference>
<dbReference type="OMA" id="ETKQWAY"/>
<dbReference type="GO" id="GO:0051087">
    <property type="term" value="F:protein-folding chaperone binding"/>
    <property type="evidence" value="ECO:0007669"/>
    <property type="project" value="TreeGrafter"/>
</dbReference>
<evidence type="ECO:0000259" key="2">
    <source>
        <dbReference type="Pfam" id="PF01556"/>
    </source>
</evidence>
<dbReference type="GO" id="GO:0051082">
    <property type="term" value="F:unfolded protein binding"/>
    <property type="evidence" value="ECO:0007669"/>
    <property type="project" value="InterPro"/>
</dbReference>
<reference evidence="3" key="2">
    <citation type="submission" date="2007-04" db="EMBL/GenBank/DDBJ databases">
        <title>The genome of the human body louse.</title>
        <authorList>
            <consortium name="The Human Body Louse Genome Consortium"/>
            <person name="Kirkness E."/>
            <person name="Walenz B."/>
            <person name="Hass B."/>
            <person name="Bruggner R."/>
            <person name="Strausberg R."/>
        </authorList>
    </citation>
    <scope>NUCLEOTIDE SEQUENCE</scope>
    <source>
        <strain evidence="3">USDA</strain>
    </source>
</reference>
<dbReference type="PROSITE" id="PS00636">
    <property type="entry name" value="DNAJ_1"/>
    <property type="match status" value="1"/>
</dbReference>
<dbReference type="STRING" id="121224.E0VNG5"/>
<dbReference type="PANTHER" id="PTHR24078:SF519">
    <property type="entry name" value="DNAJ HOMOLOG SUBFAMILY B MEMBER 13"/>
    <property type="match status" value="1"/>
</dbReference>
<accession>E0VNG5</accession>
<sequence length="304" mass="34325">MKNLKENENVEEFFVTIAEAYDVLSNEKLKAVYDQYGSVGLKNGVPTPDGFVPPYVYHGDYLRTYEEFFGTKSPFADILDIRMHPLPVYNLPEGKGVKIKSESLIRPIYCTIEEVKIISPESCGQTEVREVILNIPIKPGLLQGTEIVFPCAGDQGPTVEPADIIFKVTDRPHDLFVRDGVNLKMTVNITLLEALTGTTVAVKTPDDRKLKIPIHDIIHPEYEKIIKNEGMPHVDDNLKKGDLIIRFKIAFPAYLPRVSKNLIKKALNVCKLLAVSGESESINLRIIMDQINRKPSYDFFHTKK</sequence>
<dbReference type="OrthoDB" id="550424at2759"/>
<reference evidence="4" key="3">
    <citation type="submission" date="2020-05" db="UniProtKB">
        <authorList>
            <consortium name="EnsemblMetazoa"/>
        </authorList>
    </citation>
    <scope>IDENTIFICATION</scope>
    <source>
        <strain evidence="4">USDA</strain>
    </source>
</reference>
<evidence type="ECO:0000313" key="4">
    <source>
        <dbReference type="EnsemblMetazoa" id="PHUM334260-PA"/>
    </source>
</evidence>
<organism>
    <name type="scientific">Pediculus humanus subsp. corporis</name>
    <name type="common">Body louse</name>
    <dbReference type="NCBI Taxonomy" id="121224"/>
    <lineage>
        <taxon>Eukaryota</taxon>
        <taxon>Metazoa</taxon>
        <taxon>Ecdysozoa</taxon>
        <taxon>Arthropoda</taxon>
        <taxon>Hexapoda</taxon>
        <taxon>Insecta</taxon>
        <taxon>Pterygota</taxon>
        <taxon>Neoptera</taxon>
        <taxon>Paraneoptera</taxon>
        <taxon>Psocodea</taxon>
        <taxon>Troctomorpha</taxon>
        <taxon>Phthiraptera</taxon>
        <taxon>Anoplura</taxon>
        <taxon>Pediculidae</taxon>
        <taxon>Pediculus</taxon>
    </lineage>
</organism>
<dbReference type="RefSeq" id="XP_002427659.1">
    <property type="nucleotide sequence ID" value="XM_002427614.1"/>
</dbReference>
<gene>
    <name evidence="4" type="primary">8239266</name>
    <name evidence="3" type="ORF">Phum_PHUM334260</name>
</gene>
<dbReference type="eggNOG" id="KOG0714">
    <property type="taxonomic scope" value="Eukaryota"/>
</dbReference>
<dbReference type="FunCoup" id="E0VNG5">
    <property type="interactions" value="1"/>
</dbReference>
<keyword evidence="5" id="KW-1185">Reference proteome</keyword>
<dbReference type="Gene3D" id="1.10.287.110">
    <property type="entry name" value="DnaJ domain"/>
    <property type="match status" value="1"/>
</dbReference>
<dbReference type="SUPFAM" id="SSF49493">
    <property type="entry name" value="HSP40/DnaJ peptide-binding domain"/>
    <property type="match status" value="2"/>
</dbReference>
<dbReference type="InterPro" id="IPR008971">
    <property type="entry name" value="HSP40/DnaJ_pept-bd"/>
</dbReference>
<dbReference type="CTD" id="8239266"/>